<dbReference type="PANTHER" id="PTHR46018:SF4">
    <property type="entry name" value="METALLO-HYDROLASE YHFI-RELATED"/>
    <property type="match status" value="1"/>
</dbReference>
<evidence type="ECO:0000313" key="2">
    <source>
        <dbReference type="EMBL" id="TKR27256.1"/>
    </source>
</evidence>
<comment type="caution">
    <text evidence="2">The sequence shown here is derived from an EMBL/GenBank/DDBJ whole genome shotgun (WGS) entry which is preliminary data.</text>
</comment>
<sequence>MRLVVVGSAGSFPGPDSAASCYLVQAEGPDDAGTSRTWNVLLDLGNGALGPLQRHLAPADLDAVAISHLHADHVADVVVLGVMLRYDPRGARPAPLPLHGPEGVRERLAQLSGHDPATSTADHLALGTWRAGEPVRVGPLTIEPVPVLHPVPAFGLRVTGPSEADPSRTVTLAYTGDTDDCPGLDELAADADLLLAEAAYLETTPHAPRGVHLTARRAAEAAQRNGSRRLLLTHLVAWNDPAESLAEAAAAYDGPLDLARPGTVVAL</sequence>
<keyword evidence="2" id="KW-0378">Hydrolase</keyword>
<gene>
    <name evidence="2" type="ORF">FA014_01305</name>
</gene>
<dbReference type="SUPFAM" id="SSF56281">
    <property type="entry name" value="Metallo-hydrolase/oxidoreductase"/>
    <property type="match status" value="1"/>
</dbReference>
<proteinExistence type="predicted"/>
<dbReference type="EMBL" id="SZYE01000004">
    <property type="protein sequence ID" value="TKR27256.1"/>
    <property type="molecule type" value="Genomic_DNA"/>
</dbReference>
<organism evidence="2 3">
    <name type="scientific">Cellulomonas hominis</name>
    <dbReference type="NCBI Taxonomy" id="156981"/>
    <lineage>
        <taxon>Bacteria</taxon>
        <taxon>Bacillati</taxon>
        <taxon>Actinomycetota</taxon>
        <taxon>Actinomycetes</taxon>
        <taxon>Micrococcales</taxon>
        <taxon>Cellulomonadaceae</taxon>
        <taxon>Cellulomonas</taxon>
    </lineage>
</organism>
<name>A0A7Z8NQP7_9CELL</name>
<dbReference type="GO" id="GO:0042781">
    <property type="term" value="F:3'-tRNA processing endoribonuclease activity"/>
    <property type="evidence" value="ECO:0007669"/>
    <property type="project" value="TreeGrafter"/>
</dbReference>
<dbReference type="Gene3D" id="3.60.15.10">
    <property type="entry name" value="Ribonuclease Z/Hydroxyacylglutathione hydrolase-like"/>
    <property type="match status" value="1"/>
</dbReference>
<dbReference type="InterPro" id="IPR036866">
    <property type="entry name" value="RibonucZ/Hydroxyglut_hydro"/>
</dbReference>
<feature type="domain" description="Metallo-beta-lactamase" evidence="1">
    <location>
        <begin position="39"/>
        <end position="234"/>
    </location>
</feature>
<reference evidence="2 3" key="1">
    <citation type="submission" date="2019-05" db="EMBL/GenBank/DDBJ databases">
        <title>Genome sequence of Cellulomonas hominis strain CS1.</title>
        <authorList>
            <person name="Belmont J."/>
            <person name="Maclea K.S."/>
        </authorList>
    </citation>
    <scope>NUCLEOTIDE SEQUENCE [LARGE SCALE GENOMIC DNA]</scope>
    <source>
        <strain evidence="2 3">CS1</strain>
    </source>
</reference>
<dbReference type="InterPro" id="IPR001279">
    <property type="entry name" value="Metallo-B-lactamas"/>
</dbReference>
<protein>
    <submittedName>
        <fullName evidence="2">MBL fold metallo-hydrolase</fullName>
    </submittedName>
</protein>
<dbReference type="Proteomes" id="UP000308121">
    <property type="component" value="Unassembled WGS sequence"/>
</dbReference>
<dbReference type="OrthoDB" id="9800940at2"/>
<dbReference type="CDD" id="cd07716">
    <property type="entry name" value="RNaseZ_short-form-like_MBL-fold"/>
    <property type="match status" value="1"/>
</dbReference>
<dbReference type="AlphaFoldDB" id="A0A7Z8NQP7"/>
<dbReference type="RefSeq" id="WP_154727909.1">
    <property type="nucleotide sequence ID" value="NZ_SZYE01000004.1"/>
</dbReference>
<evidence type="ECO:0000313" key="3">
    <source>
        <dbReference type="Proteomes" id="UP000308121"/>
    </source>
</evidence>
<dbReference type="Pfam" id="PF12706">
    <property type="entry name" value="Lactamase_B_2"/>
    <property type="match status" value="1"/>
</dbReference>
<evidence type="ECO:0000259" key="1">
    <source>
        <dbReference type="Pfam" id="PF12706"/>
    </source>
</evidence>
<dbReference type="PANTHER" id="PTHR46018">
    <property type="entry name" value="ZINC PHOSPHODIESTERASE ELAC PROTEIN 1"/>
    <property type="match status" value="1"/>
</dbReference>
<accession>A0A7Z8NQP7</accession>